<sequence length="465" mass="51288">MTDRDTLYPAPMAALRALAGVSLGVALLLPPSLHAQSLRLSNQVKPSLRVAQQGVTLTADFIVALVNSEPVTNNEVRQRLLRVEQQYTQRGVALPPRETLARQVLEQLVSERAQLQRAAELGIRVDDAALAQAEMTIAAQNQLDLEEFRRRVVADGMDINRFRNELRNQLLLQRLQEREVEASVTVTEADIDDFLREQNSGDLGKLELSLAHVLILVPEDASPARVAELQARAQMVADRARAGGDFAALAREFSGAAERVNGGEFGWRTADRLPSLFVDATRALPAGGIAGPLRSAAGFHVLKVLDKRQGGLPDASLIQTRSRHILLRPSAQLSQADAVARLNQYREQIASGKASFEELAKEHSQDGSARSGGDLGWVSPGQFVPEFEQAMNGLRPGEMSQPLVSRFGVHLIRVEERREAALSQRDQREMARGLVREKKAGDALRNWIQDLRGRAFVEYREAPRL</sequence>
<dbReference type="InterPro" id="IPR000297">
    <property type="entry name" value="PPIase_PpiC"/>
</dbReference>
<dbReference type="GO" id="GO:0051082">
    <property type="term" value="F:unfolded protein binding"/>
    <property type="evidence" value="ECO:0007669"/>
    <property type="project" value="UniProtKB-UniRule"/>
</dbReference>
<dbReference type="SUPFAM" id="SSF109998">
    <property type="entry name" value="Triger factor/SurA peptide-binding domain-like"/>
    <property type="match status" value="1"/>
</dbReference>
<dbReference type="Pfam" id="PF00639">
    <property type="entry name" value="Rotamase"/>
    <property type="match status" value="2"/>
</dbReference>
<feature type="domain" description="PpiC" evidence="8">
    <location>
        <begin position="317"/>
        <end position="416"/>
    </location>
</feature>
<dbReference type="GO" id="GO:0006457">
    <property type="term" value="P:protein folding"/>
    <property type="evidence" value="ECO:0007669"/>
    <property type="project" value="UniProtKB-UniRule"/>
</dbReference>
<dbReference type="InterPro" id="IPR050280">
    <property type="entry name" value="OMP_Chaperone_SurA"/>
</dbReference>
<dbReference type="PROSITE" id="PS01096">
    <property type="entry name" value="PPIC_PPIASE_1"/>
    <property type="match status" value="1"/>
</dbReference>
<dbReference type="SUPFAM" id="SSF54534">
    <property type="entry name" value="FKBP-like"/>
    <property type="match status" value="2"/>
</dbReference>
<comment type="catalytic activity">
    <reaction evidence="7">
        <text>[protein]-peptidylproline (omega=180) = [protein]-peptidylproline (omega=0)</text>
        <dbReference type="Rhea" id="RHEA:16237"/>
        <dbReference type="Rhea" id="RHEA-COMP:10747"/>
        <dbReference type="Rhea" id="RHEA-COMP:10748"/>
        <dbReference type="ChEBI" id="CHEBI:83833"/>
        <dbReference type="ChEBI" id="CHEBI:83834"/>
        <dbReference type="EC" id="5.2.1.8"/>
    </reaction>
</comment>
<evidence type="ECO:0000313" key="10">
    <source>
        <dbReference type="Proteomes" id="UP001152876"/>
    </source>
</evidence>
<dbReference type="Gene3D" id="1.10.4030.10">
    <property type="entry name" value="Porin chaperone SurA, peptide-binding domain"/>
    <property type="match status" value="1"/>
</dbReference>
<organism evidence="9 10">
    <name type="scientific">Hydrogenophaga taeniospiralis CCUG 15921</name>
    <dbReference type="NCBI Taxonomy" id="1281780"/>
    <lineage>
        <taxon>Bacteria</taxon>
        <taxon>Pseudomonadati</taxon>
        <taxon>Pseudomonadota</taxon>
        <taxon>Betaproteobacteria</taxon>
        <taxon>Burkholderiales</taxon>
        <taxon>Comamonadaceae</taxon>
        <taxon>Hydrogenophaga</taxon>
    </lineage>
</organism>
<dbReference type="GO" id="GO:0003755">
    <property type="term" value="F:peptidyl-prolyl cis-trans isomerase activity"/>
    <property type="evidence" value="ECO:0007669"/>
    <property type="project" value="UniProtKB-UniRule"/>
</dbReference>
<keyword evidence="1 7" id="KW-0732">Signal</keyword>
<comment type="caution">
    <text evidence="9">The sequence shown here is derived from an EMBL/GenBank/DDBJ whole genome shotgun (WGS) entry which is preliminary data.</text>
</comment>
<dbReference type="EMBL" id="AOGK01000009">
    <property type="protein sequence ID" value="MDG5975837.1"/>
    <property type="molecule type" value="Genomic_DNA"/>
</dbReference>
<evidence type="ECO:0000256" key="7">
    <source>
        <dbReference type="HAMAP-Rule" id="MF_01183"/>
    </source>
</evidence>
<evidence type="ECO:0000256" key="3">
    <source>
        <dbReference type="ARBA" id="ARBA00022764"/>
    </source>
</evidence>
<evidence type="ECO:0000259" key="8">
    <source>
        <dbReference type="PROSITE" id="PS50198"/>
    </source>
</evidence>
<evidence type="ECO:0000256" key="1">
    <source>
        <dbReference type="ARBA" id="ARBA00022729"/>
    </source>
</evidence>
<dbReference type="InterPro" id="IPR046357">
    <property type="entry name" value="PPIase_dom_sf"/>
</dbReference>
<keyword evidence="2 7" id="KW-0677">Repeat</keyword>
<dbReference type="InterPro" id="IPR015391">
    <property type="entry name" value="SurA_N"/>
</dbReference>
<keyword evidence="6 7" id="KW-0413">Isomerase</keyword>
<comment type="function">
    <text evidence="7">Chaperone involved in the correct folding and assembly of outer membrane proteins. Recognizes specific patterns of aromatic residues and the orientation of their side chains, which are found more frequently in integral outer membrane proteins. May act in both early periplasmic and late outer membrane-associated steps of protein maturation.</text>
</comment>
<comment type="subcellular location">
    <subcellularLocation>
        <location evidence="7">Periplasm</location>
    </subcellularLocation>
    <text evidence="7">Is capable of associating with the outer membrane.</text>
</comment>
<dbReference type="GO" id="GO:0042277">
    <property type="term" value="F:peptide binding"/>
    <property type="evidence" value="ECO:0007669"/>
    <property type="project" value="InterPro"/>
</dbReference>
<dbReference type="Pfam" id="PF09312">
    <property type="entry name" value="SurA_N"/>
    <property type="match status" value="1"/>
</dbReference>
<dbReference type="GO" id="GO:0030288">
    <property type="term" value="C:outer membrane-bounded periplasmic space"/>
    <property type="evidence" value="ECO:0007669"/>
    <property type="project" value="InterPro"/>
</dbReference>
<dbReference type="GO" id="GO:0050821">
    <property type="term" value="P:protein stabilization"/>
    <property type="evidence" value="ECO:0007669"/>
    <property type="project" value="InterPro"/>
</dbReference>
<keyword evidence="4 7" id="KW-0697">Rotamase</keyword>
<dbReference type="RefSeq" id="WP_068176456.1">
    <property type="nucleotide sequence ID" value="NZ_AOGK01000009.1"/>
</dbReference>
<dbReference type="GO" id="GO:0043165">
    <property type="term" value="P:Gram-negative-bacterium-type cell outer membrane assembly"/>
    <property type="evidence" value="ECO:0007669"/>
    <property type="project" value="InterPro"/>
</dbReference>
<reference evidence="9" key="1">
    <citation type="submission" date="2013-01" db="EMBL/GenBank/DDBJ databases">
        <title>Genome draft of Hydrogenophaga taeniospiralis 2K1.</title>
        <authorList>
            <person name="Gomila M."/>
            <person name="Lalucat J."/>
        </authorList>
    </citation>
    <scope>NUCLEOTIDE SEQUENCE</scope>
    <source>
        <strain evidence="9">CCUG 15921</strain>
    </source>
</reference>
<gene>
    <name evidence="7" type="primary">surA</name>
    <name evidence="9" type="ORF">H010_11274</name>
</gene>
<protein>
    <recommendedName>
        <fullName evidence="7">Chaperone SurA</fullName>
    </recommendedName>
    <alternativeName>
        <fullName evidence="7">Peptidyl-prolyl cis-trans isomerase SurA</fullName>
        <shortName evidence="7">PPIase SurA</shortName>
        <ecNumber evidence="7">5.2.1.8</ecNumber>
    </alternativeName>
    <alternativeName>
        <fullName evidence="7">Rotamase SurA</fullName>
    </alternativeName>
</protein>
<dbReference type="PANTHER" id="PTHR47637:SF1">
    <property type="entry name" value="CHAPERONE SURA"/>
    <property type="match status" value="1"/>
</dbReference>
<evidence type="ECO:0000256" key="2">
    <source>
        <dbReference type="ARBA" id="ARBA00022737"/>
    </source>
</evidence>
<dbReference type="EC" id="5.2.1.8" evidence="7"/>
<evidence type="ECO:0000256" key="5">
    <source>
        <dbReference type="ARBA" id="ARBA00023186"/>
    </source>
</evidence>
<accession>A0A9X4NRE9</accession>
<dbReference type="OrthoDB" id="14196at2"/>
<evidence type="ECO:0000256" key="4">
    <source>
        <dbReference type="ARBA" id="ARBA00023110"/>
    </source>
</evidence>
<evidence type="ECO:0000256" key="6">
    <source>
        <dbReference type="ARBA" id="ARBA00023235"/>
    </source>
</evidence>
<dbReference type="InterPro" id="IPR023034">
    <property type="entry name" value="PPIase_SurA"/>
</dbReference>
<keyword evidence="5 7" id="KW-0143">Chaperone</keyword>
<dbReference type="InterPro" id="IPR023058">
    <property type="entry name" value="PPIase_PpiC_CS"/>
</dbReference>
<name>A0A9X4NRE9_9BURK</name>
<dbReference type="Proteomes" id="UP001152876">
    <property type="component" value="Unassembled WGS sequence"/>
</dbReference>
<dbReference type="AlphaFoldDB" id="A0A9X4NRE9"/>
<keyword evidence="3 7" id="KW-0574">Periplasm</keyword>
<feature type="domain" description="PpiC" evidence="8">
    <location>
        <begin position="205"/>
        <end position="306"/>
    </location>
</feature>
<dbReference type="PROSITE" id="PS50198">
    <property type="entry name" value="PPIC_PPIASE_2"/>
    <property type="match status" value="2"/>
</dbReference>
<evidence type="ECO:0000313" key="9">
    <source>
        <dbReference type="EMBL" id="MDG5975837.1"/>
    </source>
</evidence>
<dbReference type="Gene3D" id="3.10.50.40">
    <property type="match status" value="2"/>
</dbReference>
<dbReference type="HAMAP" id="MF_01183">
    <property type="entry name" value="Chaperone_SurA"/>
    <property type="match status" value="1"/>
</dbReference>
<dbReference type="InterPro" id="IPR027304">
    <property type="entry name" value="Trigger_fact/SurA_dom_sf"/>
</dbReference>
<dbReference type="PANTHER" id="PTHR47637">
    <property type="entry name" value="CHAPERONE SURA"/>
    <property type="match status" value="1"/>
</dbReference>
<proteinExistence type="inferred from homology"/>
<comment type="domain">
    <text evidence="7">The PPIase activity resides only in the second parvulin domain. The N-terminal region and the C-terminal tail are necessary and sufficient for the chaperone activity of SurA. The PPIase activity is dispensable for SurA to function as a chaperone. The N-terminal region and the C-terminal tail are also required for porin recognition.</text>
</comment>
<keyword evidence="10" id="KW-1185">Reference proteome</keyword>